<name>A0A9Q5ZHH2_NOSLI</name>
<dbReference type="AlphaFoldDB" id="A0A9Q5ZHH2"/>
<proteinExistence type="predicted"/>
<dbReference type="Proteomes" id="UP000222310">
    <property type="component" value="Unassembled WGS sequence"/>
</dbReference>
<reference evidence="1 2" key="1">
    <citation type="submission" date="2015-02" db="EMBL/GenBank/DDBJ databases">
        <title>Nostoc linckia genome annotation.</title>
        <authorList>
            <person name="Zhou Z."/>
        </authorList>
    </citation>
    <scope>NUCLEOTIDE SEQUENCE [LARGE SCALE GENOMIC DNA]</scope>
    <source>
        <strain evidence="2">z8</strain>
    </source>
</reference>
<protein>
    <submittedName>
        <fullName evidence="1">Uncharacterized protein</fullName>
    </submittedName>
</protein>
<organism evidence="1 2">
    <name type="scientific">Nostoc linckia z8</name>
    <dbReference type="NCBI Taxonomy" id="1628746"/>
    <lineage>
        <taxon>Bacteria</taxon>
        <taxon>Bacillati</taxon>
        <taxon>Cyanobacteriota</taxon>
        <taxon>Cyanophyceae</taxon>
        <taxon>Nostocales</taxon>
        <taxon>Nostocaceae</taxon>
        <taxon>Nostoc</taxon>
    </lineage>
</organism>
<accession>A0A9Q5ZHH2</accession>
<gene>
    <name evidence="1" type="ORF">VF08_00155</name>
</gene>
<dbReference type="RefSeq" id="WP_099067208.1">
    <property type="nucleotide sequence ID" value="NZ_LAHD01000001.1"/>
</dbReference>
<dbReference type="EMBL" id="LAHD01000001">
    <property type="protein sequence ID" value="PHK07417.1"/>
    <property type="molecule type" value="Genomic_DNA"/>
</dbReference>
<comment type="caution">
    <text evidence="1">The sequence shown here is derived from an EMBL/GenBank/DDBJ whole genome shotgun (WGS) entry which is preliminary data.</text>
</comment>
<evidence type="ECO:0000313" key="2">
    <source>
        <dbReference type="Proteomes" id="UP000222310"/>
    </source>
</evidence>
<evidence type="ECO:0000313" key="1">
    <source>
        <dbReference type="EMBL" id="PHK07417.1"/>
    </source>
</evidence>
<sequence>MPLPLSTWLNFPLDTCCLILPTTSQCPSCLGTFLYTPIYLQVGANTATKAGIKDFTKGVIASNGEWRTDK</sequence>